<dbReference type="RefSeq" id="WP_275684788.1">
    <property type="nucleotide sequence ID" value="NZ_JAJLJH010000010.1"/>
</dbReference>
<feature type="transmembrane region" description="Helical" evidence="1">
    <location>
        <begin position="143"/>
        <end position="165"/>
    </location>
</feature>
<gene>
    <name evidence="2" type="ORF">LPC04_23765</name>
</gene>
<keyword evidence="1" id="KW-0472">Membrane</keyword>
<feature type="transmembrane region" description="Helical" evidence="1">
    <location>
        <begin position="59"/>
        <end position="83"/>
    </location>
</feature>
<reference evidence="2" key="1">
    <citation type="submission" date="2021-11" db="EMBL/GenBank/DDBJ databases">
        <title>BS-T2-15 a new species belonging to the Comamonadaceae family isolated from the soil of a French oak forest.</title>
        <authorList>
            <person name="Mieszkin S."/>
            <person name="Alain K."/>
        </authorList>
    </citation>
    <scope>NUCLEOTIDE SEQUENCE</scope>
    <source>
        <strain evidence="2">BS-T2-15</strain>
    </source>
</reference>
<name>A0A9X2C2K0_9BURK</name>
<keyword evidence="1" id="KW-1133">Transmembrane helix</keyword>
<evidence type="ECO:0000313" key="2">
    <source>
        <dbReference type="EMBL" id="MCK9688741.1"/>
    </source>
</evidence>
<organism evidence="2 3">
    <name type="scientific">Scleromatobacter humisilvae</name>
    <dbReference type="NCBI Taxonomy" id="2897159"/>
    <lineage>
        <taxon>Bacteria</taxon>
        <taxon>Pseudomonadati</taxon>
        <taxon>Pseudomonadota</taxon>
        <taxon>Betaproteobacteria</taxon>
        <taxon>Burkholderiales</taxon>
        <taxon>Sphaerotilaceae</taxon>
        <taxon>Scleromatobacter</taxon>
    </lineage>
</organism>
<protein>
    <submittedName>
        <fullName evidence="2">Uncharacterized protein</fullName>
    </submittedName>
</protein>
<proteinExistence type="predicted"/>
<sequence length="170" mass="18884">MNLDDDAPLVAHGQGRRARHALVWGCVLLMATGVAWLLGHDVWLQQTPFGPQPHPMVAWLLRAHGAIAWCTTLVGGVVWQVHVRPAWRAVRRRRRAHRRRVGSARAIRHGRARTVSGVAMVGALAVLLGSAIGLQYAPEEAHAWLSVTHWVLGLALAIALLWHWIARLRH</sequence>
<feature type="transmembrane region" description="Helical" evidence="1">
    <location>
        <begin position="115"/>
        <end position="137"/>
    </location>
</feature>
<feature type="transmembrane region" description="Helical" evidence="1">
    <location>
        <begin position="21"/>
        <end position="39"/>
    </location>
</feature>
<comment type="caution">
    <text evidence="2">The sequence shown here is derived from an EMBL/GenBank/DDBJ whole genome shotgun (WGS) entry which is preliminary data.</text>
</comment>
<accession>A0A9X2C2K0</accession>
<keyword evidence="1" id="KW-0812">Transmembrane</keyword>
<keyword evidence="3" id="KW-1185">Reference proteome</keyword>
<dbReference type="EMBL" id="JAJLJH010000010">
    <property type="protein sequence ID" value="MCK9688741.1"/>
    <property type="molecule type" value="Genomic_DNA"/>
</dbReference>
<evidence type="ECO:0000313" key="3">
    <source>
        <dbReference type="Proteomes" id="UP001139353"/>
    </source>
</evidence>
<dbReference type="AlphaFoldDB" id="A0A9X2C2K0"/>
<evidence type="ECO:0000256" key="1">
    <source>
        <dbReference type="SAM" id="Phobius"/>
    </source>
</evidence>
<dbReference type="Proteomes" id="UP001139353">
    <property type="component" value="Unassembled WGS sequence"/>
</dbReference>